<name>A0A7S3Z520_9EUKA</name>
<dbReference type="Gene3D" id="3.40.50.2000">
    <property type="entry name" value="Glycogen Phosphorylase B"/>
    <property type="match status" value="2"/>
</dbReference>
<dbReference type="Pfam" id="PF00534">
    <property type="entry name" value="Glycos_transf_1"/>
    <property type="match status" value="1"/>
</dbReference>
<reference evidence="6" key="1">
    <citation type="submission" date="2021-01" db="EMBL/GenBank/DDBJ databases">
        <authorList>
            <person name="Corre E."/>
            <person name="Pelletier E."/>
            <person name="Niang G."/>
            <person name="Scheremetjew M."/>
            <person name="Finn R."/>
            <person name="Kale V."/>
            <person name="Holt S."/>
            <person name="Cochrane G."/>
            <person name="Meng A."/>
            <person name="Brown T."/>
            <person name="Cohen L."/>
        </authorList>
    </citation>
    <scope>NUCLEOTIDE SEQUENCE</scope>
    <source>
        <strain evidence="6">CCCM811</strain>
    </source>
</reference>
<feature type="region of interest" description="Disordered" evidence="2">
    <location>
        <begin position="51"/>
        <end position="102"/>
    </location>
</feature>
<keyword evidence="3" id="KW-0732">Signal</keyword>
<feature type="chain" id="PRO_5031135349" description="Glycosyltransferase subfamily 4-like N-terminal domain-containing protein" evidence="3">
    <location>
        <begin position="17"/>
        <end position="497"/>
    </location>
</feature>
<dbReference type="EMBL" id="HBIV01032879">
    <property type="protein sequence ID" value="CAE0671778.1"/>
    <property type="molecule type" value="Transcribed_RNA"/>
</dbReference>
<dbReference type="InterPro" id="IPR028098">
    <property type="entry name" value="Glyco_trans_4-like_N"/>
</dbReference>
<evidence type="ECO:0000256" key="1">
    <source>
        <dbReference type="ARBA" id="ARBA00022676"/>
    </source>
</evidence>
<feature type="domain" description="Glycosyltransferase subfamily 4-like N-terminal" evidence="5">
    <location>
        <begin position="125"/>
        <end position="291"/>
    </location>
</feature>
<dbReference type="Pfam" id="PF13439">
    <property type="entry name" value="Glyco_transf_4"/>
    <property type="match status" value="1"/>
</dbReference>
<dbReference type="PANTHER" id="PTHR45947:SF3">
    <property type="entry name" value="SULFOQUINOVOSYL TRANSFERASE SQD2"/>
    <property type="match status" value="1"/>
</dbReference>
<organism evidence="6">
    <name type="scientific">Lotharella globosa</name>
    <dbReference type="NCBI Taxonomy" id="91324"/>
    <lineage>
        <taxon>Eukaryota</taxon>
        <taxon>Sar</taxon>
        <taxon>Rhizaria</taxon>
        <taxon>Cercozoa</taxon>
        <taxon>Chlorarachniophyceae</taxon>
        <taxon>Lotharella</taxon>
    </lineage>
</organism>
<keyword evidence="1" id="KW-0808">Transferase</keyword>
<evidence type="ECO:0008006" key="7">
    <source>
        <dbReference type="Google" id="ProtNLM"/>
    </source>
</evidence>
<dbReference type="SUPFAM" id="SSF53756">
    <property type="entry name" value="UDP-Glycosyltransferase/glycogen phosphorylase"/>
    <property type="match status" value="1"/>
</dbReference>
<keyword evidence="1" id="KW-0328">Glycosyltransferase</keyword>
<proteinExistence type="predicted"/>
<evidence type="ECO:0000256" key="2">
    <source>
        <dbReference type="SAM" id="MobiDB-lite"/>
    </source>
</evidence>
<accession>A0A7S3Z520</accession>
<dbReference type="AlphaFoldDB" id="A0A7S3Z520"/>
<evidence type="ECO:0000256" key="3">
    <source>
        <dbReference type="SAM" id="SignalP"/>
    </source>
</evidence>
<gene>
    <name evidence="6" type="ORF">LGLO00237_LOCUS23427</name>
</gene>
<protein>
    <recommendedName>
        <fullName evidence="7">Glycosyltransferase subfamily 4-like N-terminal domain-containing protein</fullName>
    </recommendedName>
</protein>
<evidence type="ECO:0000259" key="5">
    <source>
        <dbReference type="Pfam" id="PF13439"/>
    </source>
</evidence>
<sequence length="497" mass="54388">MLVVASLFILVSSAGSSYINRGATVRQHTGCPSSLSKGCSKAFSEFFTPLSGSSLSTRSATGSSSSSRIRLASSSSHRRRRALTRAENPVPPTEMSLPPSLKTSPPMKVGLFVEPSPFTHVCGYSNRFKEMLKYLDKAGDDVTVMTTDSNKNPPSSFLSFPIETTSGFVFPLYPDITVSADLLQRKGWAILKKSRPDVLHATAPGFMCLTSIAYAKLFRLPLVISYHTHLPIYARDYLGFIPGIVELAWFALNVVLNQADLVLTTSPQLKKELEDNGVNNVDVWRKGVDVDVFNPSYRTEQMRNTLTDGNPEDPLMIYVGRLGAEKKLKALKSVLEATPNLRLAIVGKGPQMEELQDYFKGTNTVFTGLLQGEELSQAFASADVFAMPSDSETLGFVVLESMASGVPVVGAKAGGIPNLIQDGENGYLVPVKDGWVDPDIFLSRVQSVLNDKEQRSKMSSAARTWAEGWGWEAATSQLRNLQYKKAIDNFNSNFWGV</sequence>
<feature type="domain" description="Glycosyl transferase family 1" evidence="4">
    <location>
        <begin position="311"/>
        <end position="465"/>
    </location>
</feature>
<evidence type="ECO:0000259" key="4">
    <source>
        <dbReference type="Pfam" id="PF00534"/>
    </source>
</evidence>
<evidence type="ECO:0000313" key="6">
    <source>
        <dbReference type="EMBL" id="CAE0671778.1"/>
    </source>
</evidence>
<dbReference type="PANTHER" id="PTHR45947">
    <property type="entry name" value="SULFOQUINOVOSYL TRANSFERASE SQD2"/>
    <property type="match status" value="1"/>
</dbReference>
<dbReference type="InterPro" id="IPR001296">
    <property type="entry name" value="Glyco_trans_1"/>
</dbReference>
<feature type="compositionally biased region" description="Low complexity" evidence="2">
    <location>
        <begin position="51"/>
        <end position="75"/>
    </location>
</feature>
<dbReference type="GO" id="GO:0016757">
    <property type="term" value="F:glycosyltransferase activity"/>
    <property type="evidence" value="ECO:0007669"/>
    <property type="project" value="UniProtKB-KW"/>
</dbReference>
<dbReference type="InterPro" id="IPR050194">
    <property type="entry name" value="Glycosyltransferase_grp1"/>
</dbReference>
<dbReference type="CDD" id="cd03814">
    <property type="entry name" value="GT4-like"/>
    <property type="match status" value="1"/>
</dbReference>
<feature type="signal peptide" evidence="3">
    <location>
        <begin position="1"/>
        <end position="16"/>
    </location>
</feature>